<evidence type="ECO:0000313" key="3">
    <source>
        <dbReference type="Proteomes" id="UP000823619"/>
    </source>
</evidence>
<organism evidence="2 3">
    <name type="scientific">Candidatus Cryptobacteroides merdavium</name>
    <dbReference type="NCBI Taxonomy" id="2840769"/>
    <lineage>
        <taxon>Bacteria</taxon>
        <taxon>Pseudomonadati</taxon>
        <taxon>Bacteroidota</taxon>
        <taxon>Bacteroidia</taxon>
        <taxon>Bacteroidales</taxon>
        <taxon>Candidatus Cryptobacteroides</taxon>
    </lineage>
</organism>
<accession>A0A9D9HC95</accession>
<dbReference type="Proteomes" id="UP000823619">
    <property type="component" value="Unassembled WGS sequence"/>
</dbReference>
<name>A0A9D9HC95_9BACT</name>
<feature type="domain" description="DUF6850" evidence="1">
    <location>
        <begin position="29"/>
        <end position="484"/>
    </location>
</feature>
<reference evidence="2" key="2">
    <citation type="journal article" date="2021" name="PeerJ">
        <title>Extensive microbial diversity within the chicken gut microbiome revealed by metagenomics and culture.</title>
        <authorList>
            <person name="Gilroy R."/>
            <person name="Ravi A."/>
            <person name="Getino M."/>
            <person name="Pursley I."/>
            <person name="Horton D.L."/>
            <person name="Alikhan N.F."/>
            <person name="Baker D."/>
            <person name="Gharbi K."/>
            <person name="Hall N."/>
            <person name="Watson M."/>
            <person name="Adriaenssens E.M."/>
            <person name="Foster-Nyarko E."/>
            <person name="Jarju S."/>
            <person name="Secka A."/>
            <person name="Antonio M."/>
            <person name="Oren A."/>
            <person name="Chaudhuri R.R."/>
            <person name="La Ragione R."/>
            <person name="Hildebrand F."/>
            <person name="Pallen M.J."/>
        </authorList>
    </citation>
    <scope>NUCLEOTIDE SEQUENCE</scope>
    <source>
        <strain evidence="2">D5-748</strain>
    </source>
</reference>
<gene>
    <name evidence="2" type="ORF">IAC23_02835</name>
</gene>
<dbReference type="AlphaFoldDB" id="A0A9D9HC95"/>
<protein>
    <recommendedName>
        <fullName evidence="1">DUF6850 domain-containing protein</fullName>
    </recommendedName>
</protein>
<evidence type="ECO:0000313" key="2">
    <source>
        <dbReference type="EMBL" id="MBO8444618.1"/>
    </source>
</evidence>
<reference evidence="2" key="1">
    <citation type="submission" date="2020-10" db="EMBL/GenBank/DDBJ databases">
        <authorList>
            <person name="Gilroy R."/>
        </authorList>
    </citation>
    <scope>NUCLEOTIDE SEQUENCE</scope>
    <source>
        <strain evidence="2">D5-748</strain>
    </source>
</reference>
<dbReference type="InterPro" id="IPR049236">
    <property type="entry name" value="DUF6850"/>
</dbReference>
<dbReference type="EMBL" id="JADIMO010000032">
    <property type="protein sequence ID" value="MBO8444618.1"/>
    <property type="molecule type" value="Genomic_DNA"/>
</dbReference>
<proteinExistence type="predicted"/>
<evidence type="ECO:0000259" key="1">
    <source>
        <dbReference type="Pfam" id="PF21012"/>
    </source>
</evidence>
<dbReference type="Pfam" id="PF21012">
    <property type="entry name" value="DUF6850"/>
    <property type="match status" value="1"/>
</dbReference>
<sequence length="484" mass="54171">MIEDGPFGRIERRNPWNGGWNVNGLRTDSVTVSYAELHGNLTSGGFHDTWQAATSWNAGAEAKTIMHLKKISMSGSFSFDSFSGKEMCGQMSARPGYYPFDVIEFTPGDKTMQTYSFSGGITADLAPGWRLGGKIDYTGANYTKRKDLRHSNYLLDMTISPSFMYHDGDLALGLAYIFGKNSETIDAEELGISSSTYYAFLDKGLMYGSYEVWEGSGVHLSESGINGFPVKELLHGAAIQVQWKRFFAEVTCMYSKGSAGEKQSIWFEFPGHRTAARLGYAFGKDGSMHTLRLDAEWNRQINNENVLGQETENGVTVTKRYGNNNIFERQSFSVNPDYEWISGKAAIRAGAEFALLSRLSSQMYPYLFSRNDNMASVYVSGNVKLKMFDIKAGLAFKSGWSGESDRTVENGVETGDLPYRLSEWYDIQNEYMTASRLDAALALRFNFLKGLYVEMSAGYTHGFGLQHVYGPDRWSETLKFGYTF</sequence>
<comment type="caution">
    <text evidence="2">The sequence shown here is derived from an EMBL/GenBank/DDBJ whole genome shotgun (WGS) entry which is preliminary data.</text>
</comment>